<keyword evidence="3" id="KW-1185">Reference proteome</keyword>
<reference evidence="3" key="1">
    <citation type="journal article" date="2019" name="Int. J. Syst. Evol. Microbiol.">
        <title>The Global Catalogue of Microorganisms (GCM) 10K type strain sequencing project: providing services to taxonomists for standard genome sequencing and annotation.</title>
        <authorList>
            <consortium name="The Broad Institute Genomics Platform"/>
            <consortium name="The Broad Institute Genome Sequencing Center for Infectious Disease"/>
            <person name="Wu L."/>
            <person name="Ma J."/>
        </authorList>
    </citation>
    <scope>NUCLEOTIDE SEQUENCE [LARGE SCALE GENOMIC DNA]</scope>
    <source>
        <strain evidence="3">CCUG 56029</strain>
    </source>
</reference>
<accession>A0ABV8XHR4</accession>
<comment type="caution">
    <text evidence="2">The sequence shown here is derived from an EMBL/GenBank/DDBJ whole genome shotgun (WGS) entry which is preliminary data.</text>
</comment>
<name>A0ABV8XHR4_9DEIO</name>
<dbReference type="Proteomes" id="UP001595998">
    <property type="component" value="Unassembled WGS sequence"/>
</dbReference>
<proteinExistence type="predicted"/>
<protein>
    <recommendedName>
        <fullName evidence="1">Anthrax toxin lethal/endema factor N-/C-terminal domain-containing protein</fullName>
    </recommendedName>
</protein>
<evidence type="ECO:0000313" key="2">
    <source>
        <dbReference type="EMBL" id="MFC4425104.1"/>
    </source>
</evidence>
<sequence>MVILASVTLVSLIVLYRGNAMADRTPPGFTRVQVAGLTTLISPDLQADPALRERVMWRLEEQLTAAMKVLPAAGREALRDVRIWVDPAPEADDDPSGPSGSLALGLYIGQTEQVDPESGLRQAQAGDIVIPHPLGLIRAHGQINVLLHELAHAYDDRHLKFEDPGVSKAFNAAKKSGQYHLTDVPAGFEHDSYAMRNEREYFAVLTEAYFGTREQQPRNRAQLRTFDPQGYTAIEHAWGAD</sequence>
<dbReference type="RefSeq" id="WP_380036144.1">
    <property type="nucleotide sequence ID" value="NZ_JBHSEH010000004.1"/>
</dbReference>
<dbReference type="Pfam" id="PF07737">
    <property type="entry name" value="ATLF"/>
    <property type="match status" value="1"/>
</dbReference>
<dbReference type="Gene3D" id="3.40.390.10">
    <property type="entry name" value="Collagenase (Catalytic Domain)"/>
    <property type="match status" value="1"/>
</dbReference>
<dbReference type="SUPFAM" id="SSF55486">
    <property type="entry name" value="Metalloproteases ('zincins'), catalytic domain"/>
    <property type="match status" value="1"/>
</dbReference>
<organism evidence="2 3">
    <name type="scientific">Deinococcus navajonensis</name>
    <dbReference type="NCBI Taxonomy" id="309884"/>
    <lineage>
        <taxon>Bacteria</taxon>
        <taxon>Thermotogati</taxon>
        <taxon>Deinococcota</taxon>
        <taxon>Deinococci</taxon>
        <taxon>Deinococcales</taxon>
        <taxon>Deinococcaceae</taxon>
        <taxon>Deinococcus</taxon>
    </lineage>
</organism>
<feature type="domain" description="Anthrax toxin lethal/endema factor N-/C-terminal" evidence="1">
    <location>
        <begin position="137"/>
        <end position="235"/>
    </location>
</feature>
<evidence type="ECO:0000313" key="3">
    <source>
        <dbReference type="Proteomes" id="UP001595998"/>
    </source>
</evidence>
<dbReference type="EMBL" id="JBHSEH010000004">
    <property type="protein sequence ID" value="MFC4425104.1"/>
    <property type="molecule type" value="Genomic_DNA"/>
</dbReference>
<dbReference type="InterPro" id="IPR014781">
    <property type="entry name" value="Anthrax_toxin_lethal/edema_N/C"/>
</dbReference>
<gene>
    <name evidence="2" type="ORF">ACFOZ9_02695</name>
</gene>
<evidence type="ECO:0000259" key="1">
    <source>
        <dbReference type="Pfam" id="PF07737"/>
    </source>
</evidence>
<dbReference type="InterPro" id="IPR024079">
    <property type="entry name" value="MetalloPept_cat_dom_sf"/>
</dbReference>